<dbReference type="InterPro" id="IPR047589">
    <property type="entry name" value="DUF11_rpt"/>
</dbReference>
<dbReference type="PANTHER" id="PTHR34819:SF3">
    <property type="entry name" value="CELL SURFACE PROTEIN"/>
    <property type="match status" value="1"/>
</dbReference>
<feature type="domain" description="DUF11" evidence="2">
    <location>
        <begin position="36"/>
        <end position="153"/>
    </location>
</feature>
<keyword evidence="5" id="KW-1185">Reference proteome</keyword>
<protein>
    <submittedName>
        <fullName evidence="4">Conserved repeat domain-containing protein/gliding motility-associated C-terminal domain-containing protein</fullName>
    </submittedName>
</protein>
<dbReference type="AlphaFoldDB" id="A0A1I3JCG4"/>
<reference evidence="5" key="1">
    <citation type="submission" date="2016-10" db="EMBL/GenBank/DDBJ databases">
        <authorList>
            <person name="Varghese N."/>
            <person name="Submissions S."/>
        </authorList>
    </citation>
    <scope>NUCLEOTIDE SEQUENCE [LARGE SCALE GENOMIC DNA]</scope>
    <source>
        <strain evidence="5">DSM 28881</strain>
    </source>
</reference>
<name>A0A1I3JCG4_9FLAO</name>
<feature type="domain" description="DUF11" evidence="2">
    <location>
        <begin position="921"/>
        <end position="1035"/>
    </location>
</feature>
<evidence type="ECO:0000256" key="1">
    <source>
        <dbReference type="SAM" id="SignalP"/>
    </source>
</evidence>
<keyword evidence="1" id="KW-0732">Signal</keyword>
<accession>A0A1I3JCG4</accession>
<sequence>MKKSFCLLIFCFSLLMSNAQTTDLSIVVAAQDLNGVSVSQVNIYEDFQYIITVFNSGAAVNNATFSQSLNSNLTVLSTISQNQTGGASAITSIALAGNVLSGTISSLPSNSSVQLKVTAKAPLTPGGIATNTTVVAPDGTADSDLSNNTSVISIDIVELPINFTVDYNQISPVSGTSITDWNQTITYQFTITNNSAVPFPLQQFKNKFNNPFAPLIGVPRIQLNSLNCINTTSGMTCPDTSTSGGAVTDVTSSDYLFSFNTPIEFPAGGALTFEMEVLFLEPTCATELENLQLSSFIELSLSPSNINQSSDTSNSITNLLPQGILCDMADLCISTEQTNPGLSTDLDWNEEVTFVTTICNMGPEDAYMRFFLQNIQNINFNTAWDIISINCDTTTGPIACNDFTLTDQGQFWGSNEFILPANTTITVTTVVIFLEPDDCTTQLEDNSIIHVTSGVNLLESTIIDPNMDNNIDSDHLLLPPLEVCNPEEIVKLSVTKAQVSPELPAGSSPANTIEWEPITYQIVATNYSNVDSVIALNDYISEPSSGTLISVNCIETTGTATCYDIVNANIGVFQDGIPDSGINDVFWEITPEENVTLPAQSSITYEVVIEWQPACSTNAIAVTNNVEISSVNEPNELFLDDNTDSVSTYLASCIDILVQTYPQSTSVGVNTAFNWIIDITNSNTSSNATNIAFEDILGPQFIINGTPSCLVSTGVATCVPSFTISGNTISGTIANMEAGSTLQIIIPVIAPSYGGAFTNSAEAIANIDENNELTPETNLSISNMQVIAPRVQKTFTPNQIISGQQSILEFTVFNIAENTAQSNITFTDNLPAGLTVAGPITWTNSNGCTATFTSTIGGTVVEVSDLTIPEGIESCSFSVVVTSNIDGVYNNNTTNFSDQNNIDSTQANATLTVLEDTSNVDIQILKSVTPTQSSIGEEVVFTINATNVGTTEATTILIFEQLPLGYLLISANTSLGNYDTASFLWSLSNLQPNQSESLTITAQVISSNNLLNTASLSEVLEIDRDETNNEDSAEVTVSNCLQIPNGFSPGNDAINDTFVVPCIEDYPNNSLNIYNRYGTLLYQSNNYINNWNGMPNKGPFNQNKVLPVGSYYYVLTIPTINTPFTGYIYLNY</sequence>
<evidence type="ECO:0000259" key="3">
    <source>
        <dbReference type="Pfam" id="PF25564"/>
    </source>
</evidence>
<evidence type="ECO:0000313" key="4">
    <source>
        <dbReference type="EMBL" id="SFI57952.1"/>
    </source>
</evidence>
<evidence type="ECO:0000313" key="5">
    <source>
        <dbReference type="Proteomes" id="UP000199559"/>
    </source>
</evidence>
<dbReference type="Pfam" id="PF01345">
    <property type="entry name" value="DUF11"/>
    <property type="match status" value="2"/>
</dbReference>
<dbReference type="NCBIfam" id="TIGR04131">
    <property type="entry name" value="Bac_Flav_CTERM"/>
    <property type="match status" value="1"/>
</dbReference>
<dbReference type="InterPro" id="IPR001434">
    <property type="entry name" value="OmcB-like_DUF11"/>
</dbReference>
<dbReference type="InterPro" id="IPR057693">
    <property type="entry name" value="DUF7933"/>
</dbReference>
<feature type="chain" id="PRO_5011761969" evidence="1">
    <location>
        <begin position="22"/>
        <end position="1132"/>
    </location>
</feature>
<proteinExistence type="predicted"/>
<gene>
    <name evidence="4" type="ORF">SAMN05443431_101350</name>
</gene>
<dbReference type="NCBIfam" id="TIGR01451">
    <property type="entry name" value="B_ant_repeat"/>
    <property type="match status" value="1"/>
</dbReference>
<dbReference type="PANTHER" id="PTHR34819">
    <property type="entry name" value="LARGE CYSTEINE-RICH PERIPLASMIC PROTEIN OMCB"/>
    <property type="match status" value="1"/>
</dbReference>
<dbReference type="InterPro" id="IPR026341">
    <property type="entry name" value="T9SS_type_B"/>
</dbReference>
<dbReference type="STRING" id="1144750.SAMN05443431_101350"/>
<evidence type="ECO:0000259" key="2">
    <source>
        <dbReference type="Pfam" id="PF01345"/>
    </source>
</evidence>
<feature type="domain" description="DUF7933" evidence="3">
    <location>
        <begin position="789"/>
        <end position="913"/>
    </location>
</feature>
<dbReference type="InterPro" id="IPR051172">
    <property type="entry name" value="Chlamydia_OmcB"/>
</dbReference>
<dbReference type="Pfam" id="PF25564">
    <property type="entry name" value="DUF7933"/>
    <property type="match status" value="1"/>
</dbReference>
<dbReference type="Proteomes" id="UP000199559">
    <property type="component" value="Unassembled WGS sequence"/>
</dbReference>
<feature type="signal peptide" evidence="1">
    <location>
        <begin position="1"/>
        <end position="21"/>
    </location>
</feature>
<dbReference type="RefSeq" id="WP_090836925.1">
    <property type="nucleotide sequence ID" value="NZ_FORM01000001.1"/>
</dbReference>
<dbReference type="Pfam" id="PF13585">
    <property type="entry name" value="CHU_C"/>
    <property type="match status" value="1"/>
</dbReference>
<dbReference type="EMBL" id="FORM01000001">
    <property type="protein sequence ID" value="SFI57952.1"/>
    <property type="molecule type" value="Genomic_DNA"/>
</dbReference>
<organism evidence="4 5">
    <name type="scientific">Olleya namhaensis</name>
    <dbReference type="NCBI Taxonomy" id="1144750"/>
    <lineage>
        <taxon>Bacteria</taxon>
        <taxon>Pseudomonadati</taxon>
        <taxon>Bacteroidota</taxon>
        <taxon>Flavobacteriia</taxon>
        <taxon>Flavobacteriales</taxon>
        <taxon>Flavobacteriaceae</taxon>
    </lineage>
</organism>